<dbReference type="InterPro" id="IPR003817">
    <property type="entry name" value="PS_Dcarbxylase"/>
</dbReference>
<keyword evidence="10" id="KW-0670">Pyruvate</keyword>
<keyword evidence="2" id="KW-0444">Lipid biosynthesis</keyword>
<evidence type="ECO:0000256" key="4">
    <source>
        <dbReference type="ARBA" id="ARBA00023098"/>
    </source>
</evidence>
<dbReference type="PANTHER" id="PTHR35809:SF1">
    <property type="entry name" value="ARCHAETIDYLSERINE DECARBOXYLASE PROENZYME-RELATED"/>
    <property type="match status" value="1"/>
</dbReference>
<reference evidence="12" key="1">
    <citation type="journal article" date="2019" name="Int. J. Syst. Evol. Microbiol.">
        <title>The Global Catalogue of Microorganisms (GCM) 10K type strain sequencing project: providing services to taxonomists for standard genome sequencing and annotation.</title>
        <authorList>
            <consortium name="The Broad Institute Genomics Platform"/>
            <consortium name="The Broad Institute Genome Sequencing Center for Infectious Disease"/>
            <person name="Wu L."/>
            <person name="Ma J."/>
        </authorList>
    </citation>
    <scope>NUCLEOTIDE SEQUENCE [LARGE SCALE GENOMIC DNA]</scope>
    <source>
        <strain evidence="12">CCUG 50873</strain>
    </source>
</reference>
<keyword evidence="7" id="KW-0594">Phospholipid biosynthesis</keyword>
<evidence type="ECO:0000313" key="11">
    <source>
        <dbReference type="EMBL" id="MFD0926656.1"/>
    </source>
</evidence>
<keyword evidence="5" id="KW-0472">Membrane</keyword>
<evidence type="ECO:0000256" key="5">
    <source>
        <dbReference type="ARBA" id="ARBA00023136"/>
    </source>
</evidence>
<evidence type="ECO:0000256" key="9">
    <source>
        <dbReference type="ARBA" id="ARBA00023264"/>
    </source>
</evidence>
<evidence type="ECO:0000256" key="7">
    <source>
        <dbReference type="ARBA" id="ARBA00023209"/>
    </source>
</evidence>
<proteinExistence type="predicted"/>
<evidence type="ECO:0000313" key="12">
    <source>
        <dbReference type="Proteomes" id="UP001597068"/>
    </source>
</evidence>
<accession>A0ABW3G875</accession>
<keyword evidence="4" id="KW-0443">Lipid metabolism</keyword>
<gene>
    <name evidence="11" type="ORF">ACFQ04_13010</name>
</gene>
<keyword evidence="8" id="KW-0456">Lyase</keyword>
<evidence type="ECO:0000256" key="10">
    <source>
        <dbReference type="ARBA" id="ARBA00023317"/>
    </source>
</evidence>
<evidence type="ECO:0000256" key="2">
    <source>
        <dbReference type="ARBA" id="ARBA00022516"/>
    </source>
</evidence>
<evidence type="ECO:0000256" key="3">
    <source>
        <dbReference type="ARBA" id="ARBA00022793"/>
    </source>
</evidence>
<dbReference type="InterPro" id="IPR033175">
    <property type="entry name" value="PSD-A"/>
</dbReference>
<evidence type="ECO:0000256" key="1">
    <source>
        <dbReference type="ARBA" id="ARBA00022475"/>
    </source>
</evidence>
<name>A0ABW3G875_9NOCA</name>
<evidence type="ECO:0000256" key="8">
    <source>
        <dbReference type="ARBA" id="ARBA00023239"/>
    </source>
</evidence>
<keyword evidence="3" id="KW-0210">Decarboxylase</keyword>
<dbReference type="Pfam" id="PF02666">
    <property type="entry name" value="PS_Dcarbxylase"/>
    <property type="match status" value="1"/>
</dbReference>
<dbReference type="PANTHER" id="PTHR35809">
    <property type="entry name" value="ARCHAETIDYLSERINE DECARBOXYLASE PROENZYME-RELATED"/>
    <property type="match status" value="1"/>
</dbReference>
<dbReference type="RefSeq" id="WP_253645484.1">
    <property type="nucleotide sequence ID" value="NZ_BAAAMO010000002.1"/>
</dbReference>
<keyword evidence="6" id="KW-0865">Zymogen</keyword>
<sequence length="263" mass="28623">MNRPPAALGWALGIATATAASAGAVVAWWRLRFFFRDPVRTPPDNRHAVVAPADGVVTYVKRVDRGQVPFAIKKGRTIPLHEFTDIATDSSGFLVGVYMTEYSVHRNRSPIAGTVVARRHRAADPFNRSMARVGANLLARQTPYDEGCDYLMTNERLTIGVRHPGGAVATVTQIADLWVNRIVAHVDVGESVARGEQYGMIRFGSQCDVFLPDELADRITVRPGQYVFAGTTTIAISPVAVDHVGADDCDTDRPVPLVEEATL</sequence>
<dbReference type="Proteomes" id="UP001597068">
    <property type="component" value="Unassembled WGS sequence"/>
</dbReference>
<dbReference type="EMBL" id="JBHTIL010000001">
    <property type="protein sequence ID" value="MFD0926656.1"/>
    <property type="molecule type" value="Genomic_DNA"/>
</dbReference>
<protein>
    <submittedName>
        <fullName evidence="11">Phosphatidylserine decarboxylase</fullName>
    </submittedName>
</protein>
<keyword evidence="1" id="KW-1003">Cell membrane</keyword>
<keyword evidence="12" id="KW-1185">Reference proteome</keyword>
<evidence type="ECO:0000256" key="6">
    <source>
        <dbReference type="ARBA" id="ARBA00023145"/>
    </source>
</evidence>
<organism evidence="11 12">
    <name type="scientific">Williamsia deligens</name>
    <dbReference type="NCBI Taxonomy" id="321325"/>
    <lineage>
        <taxon>Bacteria</taxon>
        <taxon>Bacillati</taxon>
        <taxon>Actinomycetota</taxon>
        <taxon>Actinomycetes</taxon>
        <taxon>Mycobacteriales</taxon>
        <taxon>Nocardiaceae</taxon>
        <taxon>Williamsia</taxon>
    </lineage>
</organism>
<comment type="caution">
    <text evidence="11">The sequence shown here is derived from an EMBL/GenBank/DDBJ whole genome shotgun (WGS) entry which is preliminary data.</text>
</comment>
<keyword evidence="9" id="KW-1208">Phospholipid metabolism</keyword>